<evidence type="ECO:0000256" key="1">
    <source>
        <dbReference type="ARBA" id="ARBA00002056"/>
    </source>
</evidence>
<evidence type="ECO:0000313" key="13">
    <source>
        <dbReference type="Proteomes" id="UP001429580"/>
    </source>
</evidence>
<dbReference type="InterPro" id="IPR003835">
    <property type="entry name" value="Glyco_trans_19"/>
</dbReference>
<evidence type="ECO:0000256" key="8">
    <source>
        <dbReference type="ARBA" id="ARBA00022679"/>
    </source>
</evidence>
<dbReference type="EC" id="2.4.1.182" evidence="3 11"/>
<dbReference type="RefSeq" id="WP_166952673.1">
    <property type="nucleotide sequence ID" value="NZ_JAASQI010000005.1"/>
</dbReference>
<dbReference type="PANTHER" id="PTHR30372:SF4">
    <property type="entry name" value="LIPID-A-DISACCHARIDE SYNTHASE, MITOCHONDRIAL-RELATED"/>
    <property type="match status" value="1"/>
</dbReference>
<protein>
    <recommendedName>
        <fullName evidence="4 11">Lipid-A-disaccharide synthase</fullName>
        <ecNumber evidence="3 11">2.4.1.182</ecNumber>
    </recommendedName>
</protein>
<keyword evidence="9" id="KW-0443">Lipid metabolism</keyword>
<evidence type="ECO:0000256" key="11">
    <source>
        <dbReference type="NCBIfam" id="TIGR00215"/>
    </source>
</evidence>
<evidence type="ECO:0000256" key="2">
    <source>
        <dbReference type="ARBA" id="ARBA00007868"/>
    </source>
</evidence>
<dbReference type="GO" id="GO:0008915">
    <property type="term" value="F:lipid-A-disaccharide synthase activity"/>
    <property type="evidence" value="ECO:0007669"/>
    <property type="project" value="UniProtKB-EC"/>
</dbReference>
<organism evidence="12 13">
    <name type="scientific">Pseudochelatococcus lubricantis</name>
    <dbReference type="NCBI Taxonomy" id="1538102"/>
    <lineage>
        <taxon>Bacteria</taxon>
        <taxon>Pseudomonadati</taxon>
        <taxon>Pseudomonadota</taxon>
        <taxon>Alphaproteobacteria</taxon>
        <taxon>Hyphomicrobiales</taxon>
        <taxon>Chelatococcaceae</taxon>
        <taxon>Pseudochelatococcus</taxon>
    </lineage>
</organism>
<dbReference type="NCBIfam" id="TIGR00215">
    <property type="entry name" value="lpxB"/>
    <property type="match status" value="1"/>
</dbReference>
<evidence type="ECO:0000256" key="9">
    <source>
        <dbReference type="ARBA" id="ARBA00023098"/>
    </source>
</evidence>
<keyword evidence="8 12" id="KW-0808">Transferase</keyword>
<comment type="catalytic activity">
    <reaction evidence="10">
        <text>a lipid X + a UDP-2-N,3-O-bis[(3R)-3-hydroxyacyl]-alpha-D-glucosamine = a lipid A disaccharide + UDP + H(+)</text>
        <dbReference type="Rhea" id="RHEA:67828"/>
        <dbReference type="ChEBI" id="CHEBI:15378"/>
        <dbReference type="ChEBI" id="CHEBI:58223"/>
        <dbReference type="ChEBI" id="CHEBI:137748"/>
        <dbReference type="ChEBI" id="CHEBI:176338"/>
        <dbReference type="ChEBI" id="CHEBI:176343"/>
        <dbReference type="EC" id="2.4.1.182"/>
    </reaction>
</comment>
<dbReference type="Pfam" id="PF02684">
    <property type="entry name" value="LpxB"/>
    <property type="match status" value="1"/>
</dbReference>
<reference evidence="12 13" key="1">
    <citation type="submission" date="2020-03" db="EMBL/GenBank/DDBJ databases">
        <title>Genomic Encyclopedia of Type Strains, Phase IV (KMG-IV): sequencing the most valuable type-strain genomes for metagenomic binning, comparative biology and taxonomic classification.</title>
        <authorList>
            <person name="Goeker M."/>
        </authorList>
    </citation>
    <scope>NUCLEOTIDE SEQUENCE [LARGE SCALE GENOMIC DNA]</scope>
    <source>
        <strain evidence="12 13">DSM 103870</strain>
    </source>
</reference>
<comment type="similarity">
    <text evidence="2">Belongs to the LpxB family.</text>
</comment>
<accession>A0ABX0UZR4</accession>
<keyword evidence="7 12" id="KW-0328">Glycosyltransferase</keyword>
<gene>
    <name evidence="12" type="ORF">FHS82_002274</name>
</gene>
<comment type="function">
    <text evidence="1">Condensation of UDP-2,3-diacylglucosamine and 2,3-diacylglucosamine-1-phosphate to form lipid A disaccharide, a precursor of lipid A, a phosphorylated glycolipid that anchors the lipopolysaccharide to the outer membrane of the cell.</text>
</comment>
<dbReference type="EMBL" id="JAASQI010000005">
    <property type="protein sequence ID" value="NIJ58426.1"/>
    <property type="molecule type" value="Genomic_DNA"/>
</dbReference>
<name>A0ABX0UZR4_9HYPH</name>
<comment type="caution">
    <text evidence="12">The sequence shown here is derived from an EMBL/GenBank/DDBJ whole genome shotgun (WGS) entry which is preliminary data.</text>
</comment>
<evidence type="ECO:0000256" key="7">
    <source>
        <dbReference type="ARBA" id="ARBA00022676"/>
    </source>
</evidence>
<evidence type="ECO:0000256" key="4">
    <source>
        <dbReference type="ARBA" id="ARBA00020902"/>
    </source>
</evidence>
<evidence type="ECO:0000256" key="10">
    <source>
        <dbReference type="ARBA" id="ARBA00048975"/>
    </source>
</evidence>
<dbReference type="SUPFAM" id="SSF53756">
    <property type="entry name" value="UDP-Glycosyltransferase/glycogen phosphorylase"/>
    <property type="match status" value="1"/>
</dbReference>
<dbReference type="PANTHER" id="PTHR30372">
    <property type="entry name" value="LIPID-A-DISACCHARIDE SYNTHASE"/>
    <property type="match status" value="1"/>
</dbReference>
<dbReference type="Proteomes" id="UP001429580">
    <property type="component" value="Unassembled WGS sequence"/>
</dbReference>
<sequence>MTDRVANNPADGLQRAGRKPPHVFLVAGEVSGDHLGAGLMRALRDEAGDVRFSGVGGAAMEGEGLQSLFSLSDIAVMGFVAVIARLRTIVARVHATVDAVVAARPDVLVVIDSPDFTHAVAKRVRKRMPDLPIVDYVSPSVWAWRPGRARKMRAYVDHLLALLPFEPEAHARLGGPPCSYVGHPLIERRDELRPAPGERPPLAQAERLNVLVLPGSRRSEVTRLLPVLGETLARVAAASTRPLRFVLPAVSHVAPLIREAVAQWPVQPEIVEGEAAKFAAFRQAHAALAASGTVTLELALSGVPMVVIYKVSPLEAQVRHFLTITTVTYANLILGEHAVPERLQWDCTPEKLTQTLLPLLDETPERQRQIEAFSRLETAMAIDAESPSAKAARIVLDQLRR</sequence>
<evidence type="ECO:0000256" key="6">
    <source>
        <dbReference type="ARBA" id="ARBA00022556"/>
    </source>
</evidence>
<keyword evidence="5" id="KW-0444">Lipid biosynthesis</keyword>
<evidence type="ECO:0000256" key="5">
    <source>
        <dbReference type="ARBA" id="ARBA00022516"/>
    </source>
</evidence>
<evidence type="ECO:0000256" key="3">
    <source>
        <dbReference type="ARBA" id="ARBA00012687"/>
    </source>
</evidence>
<keyword evidence="6" id="KW-0441">Lipid A biosynthesis</keyword>
<evidence type="ECO:0000313" key="12">
    <source>
        <dbReference type="EMBL" id="NIJ58426.1"/>
    </source>
</evidence>
<keyword evidence="13" id="KW-1185">Reference proteome</keyword>
<proteinExistence type="inferred from homology"/>